<keyword evidence="2" id="KW-1185">Reference proteome</keyword>
<sequence>MNSLHKTYNMELLPEQIIEEFARPFSTDDANFKLCGQEIDRVKVRYYWEDIQQLKQLLKDSTLNQIFHFKPVENGGTHYELSFILRTFEKRINKKRSLIVNLSALQPHIAIQKRVLSYLMDEVLLNRLSENAQIPVAIFIDEIHRYIPEQQPINENGLFHLLREGRKHKLNVVVSTQSLKDLPEVLRGQFGSNLIHRYQSKEELEGFGLSKRLLNKLPKLGVGEALLLTADKRPSFVKIQKPNTM</sequence>
<evidence type="ECO:0000313" key="1">
    <source>
        <dbReference type="EMBL" id="MCO0831883.1"/>
    </source>
</evidence>
<dbReference type="RefSeq" id="WP_252442577.1">
    <property type="nucleotide sequence ID" value="NZ_JAMWYK010000002.1"/>
</dbReference>
<dbReference type="Gene3D" id="3.40.50.300">
    <property type="entry name" value="P-loop containing nucleotide triphosphate hydrolases"/>
    <property type="match status" value="1"/>
</dbReference>
<dbReference type="PANTHER" id="PTHR30121">
    <property type="entry name" value="UNCHARACTERIZED PROTEIN YJGR-RELATED"/>
    <property type="match status" value="1"/>
</dbReference>
<comment type="caution">
    <text evidence="1">The sequence shown here is derived from an EMBL/GenBank/DDBJ whole genome shotgun (WGS) entry which is preliminary data.</text>
</comment>
<dbReference type="InterPro" id="IPR051162">
    <property type="entry name" value="T4SS_component"/>
</dbReference>
<dbReference type="SUPFAM" id="SSF52540">
    <property type="entry name" value="P-loop containing nucleoside triphosphate hydrolases"/>
    <property type="match status" value="1"/>
</dbReference>
<organism evidence="1 2">
    <name type="scientific">Fructobacillus apis</name>
    <dbReference type="NCBI Taxonomy" id="2935017"/>
    <lineage>
        <taxon>Bacteria</taxon>
        <taxon>Bacillati</taxon>
        <taxon>Bacillota</taxon>
        <taxon>Bacilli</taxon>
        <taxon>Lactobacillales</taxon>
        <taxon>Lactobacillaceae</taxon>
        <taxon>Fructobacillus</taxon>
    </lineage>
</organism>
<dbReference type="Proteomes" id="UP001523234">
    <property type="component" value="Unassembled WGS sequence"/>
</dbReference>
<reference evidence="1 2" key="1">
    <citation type="submission" date="2022-06" db="EMBL/GenBank/DDBJ databases">
        <title>Fructobacillus taiwanensis sp. nov., isolated from the honeybee.</title>
        <authorList>
            <person name="Chen Y.-S."/>
            <person name="Wang L.-T."/>
            <person name="Lee Y.-S."/>
            <person name="Chang Y.-C."/>
            <person name="Wu H.-C."/>
            <person name="Liao C.-Y."/>
            <person name="Chen W.-H."/>
            <person name="Deng J.-N."/>
            <person name="Wang Y.-H."/>
        </authorList>
    </citation>
    <scope>NUCLEOTIDE SEQUENCE [LARGE SCALE GENOMIC DNA]</scope>
    <source>
        <strain evidence="1 2">W13</strain>
    </source>
</reference>
<gene>
    <name evidence="1" type="ORF">NFX39_02075</name>
</gene>
<protein>
    <submittedName>
        <fullName evidence="1">Uncharacterized protein</fullName>
    </submittedName>
</protein>
<accession>A0ABT0ZPH7</accession>
<dbReference type="InterPro" id="IPR027417">
    <property type="entry name" value="P-loop_NTPase"/>
</dbReference>
<evidence type="ECO:0000313" key="2">
    <source>
        <dbReference type="Proteomes" id="UP001523234"/>
    </source>
</evidence>
<proteinExistence type="predicted"/>
<name>A0ABT0ZPH7_9LACO</name>
<dbReference type="EMBL" id="JAMWYK010000002">
    <property type="protein sequence ID" value="MCO0831883.1"/>
    <property type="molecule type" value="Genomic_DNA"/>
</dbReference>
<dbReference type="PANTHER" id="PTHR30121:SF6">
    <property type="entry name" value="SLR6007 PROTEIN"/>
    <property type="match status" value="1"/>
</dbReference>